<name>A0ABW4HZE5_9SPHN</name>
<accession>A0ABW4HZE5</accession>
<feature type="compositionally biased region" description="Basic and acidic residues" evidence="1">
    <location>
        <begin position="30"/>
        <end position="68"/>
    </location>
</feature>
<dbReference type="EMBL" id="JBHUDY010000001">
    <property type="protein sequence ID" value="MFD1610582.1"/>
    <property type="molecule type" value="Genomic_DNA"/>
</dbReference>
<feature type="chain" id="PRO_5045733076" evidence="2">
    <location>
        <begin position="23"/>
        <end position="159"/>
    </location>
</feature>
<evidence type="ECO:0000256" key="1">
    <source>
        <dbReference type="SAM" id="MobiDB-lite"/>
    </source>
</evidence>
<gene>
    <name evidence="3" type="ORF">ACFSCW_02055</name>
</gene>
<reference evidence="4" key="1">
    <citation type="journal article" date="2019" name="Int. J. Syst. Evol. Microbiol.">
        <title>The Global Catalogue of Microorganisms (GCM) 10K type strain sequencing project: providing services to taxonomists for standard genome sequencing and annotation.</title>
        <authorList>
            <consortium name="The Broad Institute Genomics Platform"/>
            <consortium name="The Broad Institute Genome Sequencing Center for Infectious Disease"/>
            <person name="Wu L."/>
            <person name="Ma J."/>
        </authorList>
    </citation>
    <scope>NUCLEOTIDE SEQUENCE [LARGE SCALE GENOMIC DNA]</scope>
    <source>
        <strain evidence="4">CGMCC 1.16275</strain>
    </source>
</reference>
<dbReference type="Proteomes" id="UP001597115">
    <property type="component" value="Unassembled WGS sequence"/>
</dbReference>
<dbReference type="Gene3D" id="3.10.450.160">
    <property type="entry name" value="inner membrane protein cigr"/>
    <property type="match status" value="1"/>
</dbReference>
<dbReference type="RefSeq" id="WP_380886383.1">
    <property type="nucleotide sequence ID" value="NZ_JBHUDY010000001.1"/>
</dbReference>
<comment type="caution">
    <text evidence="3">The sequence shown here is derived from an EMBL/GenBank/DDBJ whole genome shotgun (WGS) entry which is preliminary data.</text>
</comment>
<feature type="signal peptide" evidence="2">
    <location>
        <begin position="1"/>
        <end position="22"/>
    </location>
</feature>
<evidence type="ECO:0000313" key="4">
    <source>
        <dbReference type="Proteomes" id="UP001597115"/>
    </source>
</evidence>
<feature type="region of interest" description="Disordered" evidence="1">
    <location>
        <begin position="25"/>
        <end position="68"/>
    </location>
</feature>
<evidence type="ECO:0000313" key="3">
    <source>
        <dbReference type="EMBL" id="MFD1610582.1"/>
    </source>
</evidence>
<protein>
    <submittedName>
        <fullName evidence="3">RcnB family protein</fullName>
    </submittedName>
</protein>
<keyword evidence="4" id="KW-1185">Reference proteome</keyword>
<organism evidence="3 4">
    <name type="scientific">Sphingomonas tabacisoli</name>
    <dbReference type="NCBI Taxonomy" id="2249466"/>
    <lineage>
        <taxon>Bacteria</taxon>
        <taxon>Pseudomonadati</taxon>
        <taxon>Pseudomonadota</taxon>
        <taxon>Alphaproteobacteria</taxon>
        <taxon>Sphingomonadales</taxon>
        <taxon>Sphingomonadaceae</taxon>
        <taxon>Sphingomonas</taxon>
    </lineage>
</organism>
<dbReference type="Pfam" id="PF11776">
    <property type="entry name" value="RcnB"/>
    <property type="match status" value="1"/>
</dbReference>
<dbReference type="InterPro" id="IPR024572">
    <property type="entry name" value="RcnB"/>
</dbReference>
<keyword evidence="2" id="KW-0732">Signal</keyword>
<proteinExistence type="predicted"/>
<sequence>MRKFVISALMAATVLPATGAMAQSYQEARQSQERARDARQDLQDAHRYGDRHDRREARENLRDARQEAREDWRDYRARNRQLYTMPRYYAPRGYAYRPARVGIALNPAFYGQRYWIADPYRYRLPAAVGPQRWVRYGNDVLLINVRNGRVLQVINGFFY</sequence>
<evidence type="ECO:0000256" key="2">
    <source>
        <dbReference type="SAM" id="SignalP"/>
    </source>
</evidence>